<gene>
    <name evidence="1" type="ORF">AB0I48_11095</name>
</gene>
<dbReference type="Pfam" id="PF20062">
    <property type="entry name" value="DUF6461"/>
    <property type="match status" value="1"/>
</dbReference>
<proteinExistence type="predicted"/>
<dbReference type="EMBL" id="JBFAKC010000004">
    <property type="protein sequence ID" value="MEV0708102.1"/>
    <property type="molecule type" value="Genomic_DNA"/>
</dbReference>
<protein>
    <submittedName>
        <fullName evidence="1">DUF6461 domain-containing protein</fullName>
    </submittedName>
</protein>
<dbReference type="InterPro" id="IPR045592">
    <property type="entry name" value="DUF6461"/>
</dbReference>
<sequence length="225" mass="24986">MTNMATTDPLAPFQWLNASESQAGPMGVIFSIAFFRDLDPSGVVRRFSNGDDSGQESDFEEFLGKTGGGDGAGHVGVFRAGAWSVAIEPYGWWMTDHKMLAELSRDCEVLAITRHDYAVHSLEYAIDGTIVTGHRLWYPHIRWGCDPDRLNDYMRELGMELDMTDDDYIYDADEDEPESNSDAWDISVSNGVPRAFALAAKVTGVSFTVDMLDQPLLVGPIAHRR</sequence>
<evidence type="ECO:0000313" key="1">
    <source>
        <dbReference type="EMBL" id="MEV0708102.1"/>
    </source>
</evidence>
<keyword evidence="2" id="KW-1185">Reference proteome</keyword>
<accession>A0ABV3FRR3</accession>
<organism evidence="1 2">
    <name type="scientific">Nocardia aurea</name>
    <dbReference type="NCBI Taxonomy" id="2144174"/>
    <lineage>
        <taxon>Bacteria</taxon>
        <taxon>Bacillati</taxon>
        <taxon>Actinomycetota</taxon>
        <taxon>Actinomycetes</taxon>
        <taxon>Mycobacteriales</taxon>
        <taxon>Nocardiaceae</taxon>
        <taxon>Nocardia</taxon>
    </lineage>
</organism>
<reference evidence="1 2" key="1">
    <citation type="submission" date="2024-06" db="EMBL/GenBank/DDBJ databases">
        <title>The Natural Products Discovery Center: Release of the First 8490 Sequenced Strains for Exploring Actinobacteria Biosynthetic Diversity.</title>
        <authorList>
            <person name="Kalkreuter E."/>
            <person name="Kautsar S.A."/>
            <person name="Yang D."/>
            <person name="Bader C.D."/>
            <person name="Teijaro C.N."/>
            <person name="Fluegel L."/>
            <person name="Davis C.M."/>
            <person name="Simpson J.R."/>
            <person name="Lauterbach L."/>
            <person name="Steele A.D."/>
            <person name="Gui C."/>
            <person name="Meng S."/>
            <person name="Li G."/>
            <person name="Viehrig K."/>
            <person name="Ye F."/>
            <person name="Su P."/>
            <person name="Kiefer A.F."/>
            <person name="Nichols A."/>
            <person name="Cepeda A.J."/>
            <person name="Yan W."/>
            <person name="Fan B."/>
            <person name="Jiang Y."/>
            <person name="Adhikari A."/>
            <person name="Zheng C.-J."/>
            <person name="Schuster L."/>
            <person name="Cowan T.M."/>
            <person name="Smanski M.J."/>
            <person name="Chevrette M.G."/>
            <person name="De Carvalho L.P.S."/>
            <person name="Shen B."/>
        </authorList>
    </citation>
    <scope>NUCLEOTIDE SEQUENCE [LARGE SCALE GENOMIC DNA]</scope>
    <source>
        <strain evidence="1 2">NPDC050403</strain>
    </source>
</reference>
<name>A0ABV3FRR3_9NOCA</name>
<dbReference type="RefSeq" id="WP_357782386.1">
    <property type="nucleotide sequence ID" value="NZ_JBFAKC010000004.1"/>
</dbReference>
<dbReference type="Proteomes" id="UP001551695">
    <property type="component" value="Unassembled WGS sequence"/>
</dbReference>
<comment type="caution">
    <text evidence="1">The sequence shown here is derived from an EMBL/GenBank/DDBJ whole genome shotgun (WGS) entry which is preliminary data.</text>
</comment>
<evidence type="ECO:0000313" key="2">
    <source>
        <dbReference type="Proteomes" id="UP001551695"/>
    </source>
</evidence>